<dbReference type="GO" id="GO:0043066">
    <property type="term" value="P:negative regulation of apoptotic process"/>
    <property type="evidence" value="ECO:0007669"/>
    <property type="project" value="InterPro"/>
</dbReference>
<gene>
    <name evidence="3" type="primary">HAX1</name>
</gene>
<organism evidence="2 3">
    <name type="scientific">Petromyzon marinus</name>
    <name type="common">Sea lamprey</name>
    <dbReference type="NCBI Taxonomy" id="7757"/>
    <lineage>
        <taxon>Eukaryota</taxon>
        <taxon>Metazoa</taxon>
        <taxon>Chordata</taxon>
        <taxon>Craniata</taxon>
        <taxon>Vertebrata</taxon>
        <taxon>Cyclostomata</taxon>
        <taxon>Hyperoartia</taxon>
        <taxon>Petromyzontiformes</taxon>
        <taxon>Petromyzontidae</taxon>
        <taxon>Petromyzon</taxon>
    </lineage>
</organism>
<dbReference type="KEGG" id="pmrn:116940311"/>
<dbReference type="GO" id="GO:0030833">
    <property type="term" value="P:regulation of actin filament polymerization"/>
    <property type="evidence" value="ECO:0007669"/>
    <property type="project" value="TreeGrafter"/>
</dbReference>
<dbReference type="GO" id="GO:0016324">
    <property type="term" value="C:apical plasma membrane"/>
    <property type="evidence" value="ECO:0007669"/>
    <property type="project" value="TreeGrafter"/>
</dbReference>
<feature type="compositionally biased region" description="Basic and acidic residues" evidence="1">
    <location>
        <begin position="141"/>
        <end position="152"/>
    </location>
</feature>
<dbReference type="GeneID" id="116940311"/>
<evidence type="ECO:0000256" key="1">
    <source>
        <dbReference type="SAM" id="MobiDB-lite"/>
    </source>
</evidence>
<name>A0AAJ7WPZ9_PETMA</name>
<dbReference type="PANTHER" id="PTHR14938">
    <property type="entry name" value="HCLS1-ASSOCIATED PROTEIN X-1"/>
    <property type="match status" value="1"/>
</dbReference>
<dbReference type="Proteomes" id="UP001318040">
    <property type="component" value="Chromosome 1"/>
</dbReference>
<dbReference type="AlphaFoldDB" id="A0AAJ7WPZ9"/>
<dbReference type="GO" id="GO:0015629">
    <property type="term" value="C:actin cytoskeleton"/>
    <property type="evidence" value="ECO:0007669"/>
    <property type="project" value="TreeGrafter"/>
</dbReference>
<dbReference type="RefSeq" id="XP_032805851.1">
    <property type="nucleotide sequence ID" value="XM_032949960.1"/>
</dbReference>
<proteinExistence type="predicted"/>
<dbReference type="CTD" id="10456"/>
<reference evidence="3" key="1">
    <citation type="submission" date="2025-08" db="UniProtKB">
        <authorList>
            <consortium name="RefSeq"/>
        </authorList>
    </citation>
    <scope>IDENTIFICATION</scope>
    <source>
        <tissue evidence="3">Sperm</tissue>
    </source>
</reference>
<dbReference type="InterPro" id="IPR017248">
    <property type="entry name" value="HAX-1"/>
</dbReference>
<feature type="region of interest" description="Disordered" evidence="1">
    <location>
        <begin position="18"/>
        <end position="75"/>
    </location>
</feature>
<feature type="compositionally biased region" description="Gly residues" evidence="1">
    <location>
        <begin position="161"/>
        <end position="170"/>
    </location>
</feature>
<dbReference type="GO" id="GO:0005739">
    <property type="term" value="C:mitochondrion"/>
    <property type="evidence" value="ECO:0007669"/>
    <property type="project" value="TreeGrafter"/>
</dbReference>
<sequence>MSLHDLFRGLFGLRGHGGGGGGSRGPQDFEGSFFGGPWRDDEDDDHHFGGFGLLADDDENDDSFPPGWGGAREGDGKRFGFGLSVGPEGLFRFHDNLGFGNILHEMEQLFQNIDSTIAQPPRRFGPDDQPGPKEGQSLRDYMLKSPDDELRAGPHTPSRGGLPGRGGGHSGDPRRPPEDSSPPSNRGSFDGLPAHPSRPFDLFDFFRRGFFQPPKHLPAAKEDQDLDSRVKSEGLDSLLRQLPPKSTPGPRSSLTPGHAPGVHSFFSSMSVSTVTMPDGTVEERKTIMGSDGKKRTVFRRYDPRSGREMEQREEEVETGPLRR</sequence>
<feature type="compositionally biased region" description="Basic and acidic residues" evidence="1">
    <location>
        <begin position="219"/>
        <end position="234"/>
    </location>
</feature>
<feature type="region of interest" description="Disordered" evidence="1">
    <location>
        <begin position="213"/>
        <end position="261"/>
    </location>
</feature>
<evidence type="ECO:0000313" key="3">
    <source>
        <dbReference type="RefSeq" id="XP_032805851.1"/>
    </source>
</evidence>
<dbReference type="PANTHER" id="PTHR14938:SF2">
    <property type="entry name" value="HCLS1-ASSOCIATED PROTEIN X-1"/>
    <property type="match status" value="1"/>
</dbReference>
<feature type="region of interest" description="Disordered" evidence="1">
    <location>
        <begin position="118"/>
        <end position="196"/>
    </location>
</feature>
<feature type="region of interest" description="Disordered" evidence="1">
    <location>
        <begin position="276"/>
        <end position="323"/>
    </location>
</feature>
<keyword evidence="2" id="KW-1185">Reference proteome</keyword>
<feature type="compositionally biased region" description="Basic and acidic residues" evidence="1">
    <location>
        <begin position="281"/>
        <end position="310"/>
    </location>
</feature>
<evidence type="ECO:0000313" key="2">
    <source>
        <dbReference type="Proteomes" id="UP001318040"/>
    </source>
</evidence>
<dbReference type="GO" id="GO:0030136">
    <property type="term" value="C:clathrin-coated vesicle"/>
    <property type="evidence" value="ECO:0007669"/>
    <property type="project" value="TreeGrafter"/>
</dbReference>
<protein>
    <submittedName>
        <fullName evidence="3">HCLS1-associated protein X-1</fullName>
    </submittedName>
</protein>
<dbReference type="GO" id="GO:0016529">
    <property type="term" value="C:sarcoplasmic reticulum"/>
    <property type="evidence" value="ECO:0007669"/>
    <property type="project" value="TreeGrafter"/>
</dbReference>
<accession>A0AAJ7WPZ9</accession>